<feature type="coiled-coil region" evidence="2">
    <location>
        <begin position="55"/>
        <end position="138"/>
    </location>
</feature>
<keyword evidence="5" id="KW-1185">Reference proteome</keyword>
<dbReference type="EMBL" id="PYGF01000007">
    <property type="protein sequence ID" value="PSL03349.1"/>
    <property type="molecule type" value="Genomic_DNA"/>
</dbReference>
<evidence type="ECO:0000259" key="3">
    <source>
        <dbReference type="PROSITE" id="PS51123"/>
    </source>
</evidence>
<evidence type="ECO:0000313" key="4">
    <source>
        <dbReference type="EMBL" id="PSL03349.1"/>
    </source>
</evidence>
<evidence type="ECO:0000256" key="2">
    <source>
        <dbReference type="SAM" id="Coils"/>
    </source>
</evidence>
<reference evidence="4 5" key="1">
    <citation type="submission" date="2018-03" db="EMBL/GenBank/DDBJ databases">
        <title>Genomic Encyclopedia of Archaeal and Bacterial Type Strains, Phase II (KMG-II): from individual species to whole genera.</title>
        <authorList>
            <person name="Goeker M."/>
        </authorList>
    </citation>
    <scope>NUCLEOTIDE SEQUENCE [LARGE SCALE GENOMIC DNA]</scope>
    <source>
        <strain evidence="4 5">DSM 28057</strain>
    </source>
</reference>
<evidence type="ECO:0000256" key="1">
    <source>
        <dbReference type="PROSITE-ProRule" id="PRU00473"/>
    </source>
</evidence>
<dbReference type="PROSITE" id="PS51123">
    <property type="entry name" value="OMPA_2"/>
    <property type="match status" value="1"/>
</dbReference>
<dbReference type="InterPro" id="IPR006665">
    <property type="entry name" value="OmpA-like"/>
</dbReference>
<name>A0A2P8E1M5_9BACT</name>
<dbReference type="Gene3D" id="3.30.1330.60">
    <property type="entry name" value="OmpA-like domain"/>
    <property type="match status" value="1"/>
</dbReference>
<proteinExistence type="predicted"/>
<dbReference type="PANTHER" id="PTHR30329:SF21">
    <property type="entry name" value="LIPOPROTEIN YIAD-RELATED"/>
    <property type="match status" value="1"/>
</dbReference>
<comment type="caution">
    <text evidence="4">The sequence shown here is derived from an EMBL/GenBank/DDBJ whole genome shotgun (WGS) entry which is preliminary data.</text>
</comment>
<sequence>MSNFKVLALIGGLLLLAVSSCAPIYRCGDRIPDKLPKGKRLQAVVIERDELCTNLEISESENADLTSRLNESSRQNQALQREYDELKGKYDKLIDENMSQAQQFNTALQQKSAELNEKERLLAEREKSLREMQQIIARQDSITRRLNEIVRNALLGFNSDELTVEIRNGKVYVSMSDKLLFRSGSADVEQKGKQAIRVLGDVLTKNPDIDVLVEGHTDNVPIRTSRFRDNWDLSVVRATSIVRILTDEHGISPTRVTASGKGEFMPRASNDTADGRALNRRTEIILSPKLDELMKILTSN</sequence>
<feature type="domain" description="OmpA-like" evidence="3">
    <location>
        <begin position="168"/>
        <end position="290"/>
    </location>
</feature>
<dbReference type="CDD" id="cd07185">
    <property type="entry name" value="OmpA_C-like"/>
    <property type="match status" value="1"/>
</dbReference>
<dbReference type="InterPro" id="IPR050330">
    <property type="entry name" value="Bact_OuterMem_StrucFunc"/>
</dbReference>
<evidence type="ECO:0000313" key="5">
    <source>
        <dbReference type="Proteomes" id="UP000240708"/>
    </source>
</evidence>
<protein>
    <submittedName>
        <fullName evidence="4">Chemotaxis protein MotB</fullName>
    </submittedName>
</protein>
<dbReference type="PROSITE" id="PS51257">
    <property type="entry name" value="PROKAR_LIPOPROTEIN"/>
    <property type="match status" value="1"/>
</dbReference>
<keyword evidence="1" id="KW-0472">Membrane</keyword>
<dbReference type="SUPFAM" id="SSF103088">
    <property type="entry name" value="OmpA-like"/>
    <property type="match status" value="1"/>
</dbReference>
<dbReference type="InterPro" id="IPR036737">
    <property type="entry name" value="OmpA-like_sf"/>
</dbReference>
<gene>
    <name evidence="4" type="ORF">CLV48_10767</name>
</gene>
<keyword evidence="2" id="KW-0175">Coiled coil</keyword>
<dbReference type="RefSeq" id="WP_106567737.1">
    <property type="nucleotide sequence ID" value="NZ_JAUVYL010000021.1"/>
</dbReference>
<organism evidence="4 5">
    <name type="scientific">Cecembia rubra</name>
    <dbReference type="NCBI Taxonomy" id="1485585"/>
    <lineage>
        <taxon>Bacteria</taxon>
        <taxon>Pseudomonadati</taxon>
        <taxon>Bacteroidota</taxon>
        <taxon>Cytophagia</taxon>
        <taxon>Cytophagales</taxon>
        <taxon>Cyclobacteriaceae</taxon>
        <taxon>Cecembia</taxon>
    </lineage>
</organism>
<dbReference type="PANTHER" id="PTHR30329">
    <property type="entry name" value="STATOR ELEMENT OF FLAGELLAR MOTOR COMPLEX"/>
    <property type="match status" value="1"/>
</dbReference>
<accession>A0A2P8E1M5</accession>
<dbReference type="Pfam" id="PF00691">
    <property type="entry name" value="OmpA"/>
    <property type="match status" value="1"/>
</dbReference>
<dbReference type="Proteomes" id="UP000240708">
    <property type="component" value="Unassembled WGS sequence"/>
</dbReference>
<dbReference type="OrthoDB" id="9815217at2"/>
<dbReference type="AlphaFoldDB" id="A0A2P8E1M5"/>
<dbReference type="GO" id="GO:0016020">
    <property type="term" value="C:membrane"/>
    <property type="evidence" value="ECO:0007669"/>
    <property type="project" value="UniProtKB-UniRule"/>
</dbReference>